<evidence type="ECO:0000256" key="9">
    <source>
        <dbReference type="ARBA" id="ARBA00037983"/>
    </source>
</evidence>
<accession>A0A0C3B175</accession>
<sequence>MNSLYNLGLRQTASIQADIDKMVAGDSSAALQGQISASLSALSRTVDDYDSMAKREMIKAKQEKAVMRVQKFRSDYSELKAQFDSAKRQATDVRTVQQRSELLGPPGTRQRFPQGQPVPAESPFRGSTPEPLYASREQHALREHTFIQESNNQLDAYLAQGQAVLNNLVEQRQMLKGTQRRLLDAANTLGLSRNVIGWIEKRSTQDTYIFLVGALITFISFYYIWRWFH</sequence>
<evidence type="ECO:0000256" key="1">
    <source>
        <dbReference type="ARBA" id="ARBA00004163"/>
    </source>
</evidence>
<dbReference type="CDD" id="cd15863">
    <property type="entry name" value="SNARE_GS27"/>
    <property type="match status" value="1"/>
</dbReference>
<comment type="similarity">
    <text evidence="9 11">Belongs to the BOS1 family.</text>
</comment>
<dbReference type="PIRSF" id="PIRSF028865">
    <property type="entry name" value="Membrin-2"/>
    <property type="match status" value="1"/>
</dbReference>
<dbReference type="GO" id="GO:0031201">
    <property type="term" value="C:SNARE complex"/>
    <property type="evidence" value="ECO:0007669"/>
    <property type="project" value="TreeGrafter"/>
</dbReference>
<dbReference type="EMBL" id="KN824284">
    <property type="protein sequence ID" value="KIM30530.1"/>
    <property type="molecule type" value="Genomic_DNA"/>
</dbReference>
<evidence type="ECO:0000256" key="7">
    <source>
        <dbReference type="ARBA" id="ARBA00023034"/>
    </source>
</evidence>
<keyword evidence="6 13" id="KW-1133">Transmembrane helix</keyword>
<dbReference type="PANTHER" id="PTHR21230:SF1">
    <property type="entry name" value="GOLGI SNAP RECEPTOR COMPLEX MEMBER 2"/>
    <property type="match status" value="1"/>
</dbReference>
<keyword evidence="8 11" id="KW-0472">Membrane</keyword>
<evidence type="ECO:0000256" key="10">
    <source>
        <dbReference type="ARBA" id="ARBA00040957"/>
    </source>
</evidence>
<evidence type="ECO:0000256" key="4">
    <source>
        <dbReference type="ARBA" id="ARBA00022692"/>
    </source>
</evidence>
<evidence type="ECO:0000313" key="14">
    <source>
        <dbReference type="EMBL" id="KIM30530.1"/>
    </source>
</evidence>
<dbReference type="AlphaFoldDB" id="A0A0C3B175"/>
<proteinExistence type="inferred from homology"/>
<dbReference type="GO" id="GO:0005789">
    <property type="term" value="C:endoplasmic reticulum membrane"/>
    <property type="evidence" value="ECO:0007669"/>
    <property type="project" value="UniProtKB-SubCell"/>
</dbReference>
<dbReference type="GO" id="GO:0031902">
    <property type="term" value="C:late endosome membrane"/>
    <property type="evidence" value="ECO:0007669"/>
    <property type="project" value="TreeGrafter"/>
</dbReference>
<dbReference type="GO" id="GO:0012507">
    <property type="term" value="C:ER to Golgi transport vesicle membrane"/>
    <property type="evidence" value="ECO:0007669"/>
    <property type="project" value="TreeGrafter"/>
</dbReference>
<dbReference type="SUPFAM" id="SSF58038">
    <property type="entry name" value="SNARE fusion complex"/>
    <property type="match status" value="1"/>
</dbReference>
<dbReference type="OrthoDB" id="158360at2759"/>
<dbReference type="STRING" id="933852.A0A0C3B175"/>
<evidence type="ECO:0000256" key="2">
    <source>
        <dbReference type="ARBA" id="ARBA00004409"/>
    </source>
</evidence>
<organism evidence="14 15">
    <name type="scientific">Serendipita vermifera MAFF 305830</name>
    <dbReference type="NCBI Taxonomy" id="933852"/>
    <lineage>
        <taxon>Eukaryota</taxon>
        <taxon>Fungi</taxon>
        <taxon>Dikarya</taxon>
        <taxon>Basidiomycota</taxon>
        <taxon>Agaricomycotina</taxon>
        <taxon>Agaricomycetes</taxon>
        <taxon>Sebacinales</taxon>
        <taxon>Serendipitaceae</taxon>
        <taxon>Serendipita</taxon>
    </lineage>
</organism>
<dbReference type="GO" id="GO:0006906">
    <property type="term" value="P:vesicle fusion"/>
    <property type="evidence" value="ECO:0007669"/>
    <property type="project" value="TreeGrafter"/>
</dbReference>
<dbReference type="Pfam" id="PF12352">
    <property type="entry name" value="V-SNARE_C"/>
    <property type="match status" value="1"/>
</dbReference>
<evidence type="ECO:0000256" key="6">
    <source>
        <dbReference type="ARBA" id="ARBA00022989"/>
    </source>
</evidence>
<dbReference type="PANTHER" id="PTHR21230">
    <property type="entry name" value="VESICLE TRANSPORT V-SNARE PROTEIN VTI1-RELATED"/>
    <property type="match status" value="1"/>
</dbReference>
<dbReference type="InterPro" id="IPR027027">
    <property type="entry name" value="GOSR2/Membrin/Bos1"/>
</dbReference>
<keyword evidence="15" id="KW-1185">Reference proteome</keyword>
<keyword evidence="5 11" id="KW-0653">Protein transport</keyword>
<feature type="region of interest" description="Disordered" evidence="12">
    <location>
        <begin position="92"/>
        <end position="129"/>
    </location>
</feature>
<dbReference type="GO" id="GO:0000149">
    <property type="term" value="F:SNARE binding"/>
    <property type="evidence" value="ECO:0007669"/>
    <property type="project" value="TreeGrafter"/>
</dbReference>
<dbReference type="GO" id="GO:0015031">
    <property type="term" value="P:protein transport"/>
    <property type="evidence" value="ECO:0007669"/>
    <property type="project" value="UniProtKB-KW"/>
</dbReference>
<evidence type="ECO:0000256" key="3">
    <source>
        <dbReference type="ARBA" id="ARBA00022448"/>
    </source>
</evidence>
<evidence type="ECO:0000256" key="5">
    <source>
        <dbReference type="ARBA" id="ARBA00022927"/>
    </source>
</evidence>
<evidence type="ECO:0000256" key="12">
    <source>
        <dbReference type="SAM" id="MobiDB-lite"/>
    </source>
</evidence>
<gene>
    <name evidence="14" type="ORF">M408DRAFT_22025</name>
</gene>
<evidence type="ECO:0000313" key="15">
    <source>
        <dbReference type="Proteomes" id="UP000054097"/>
    </source>
</evidence>
<reference evidence="15" key="2">
    <citation type="submission" date="2015-01" db="EMBL/GenBank/DDBJ databases">
        <title>Evolutionary Origins and Diversification of the Mycorrhizal Mutualists.</title>
        <authorList>
            <consortium name="DOE Joint Genome Institute"/>
            <consortium name="Mycorrhizal Genomics Consortium"/>
            <person name="Kohler A."/>
            <person name="Kuo A."/>
            <person name="Nagy L.G."/>
            <person name="Floudas D."/>
            <person name="Copeland A."/>
            <person name="Barry K.W."/>
            <person name="Cichocki N."/>
            <person name="Veneault-Fourrey C."/>
            <person name="LaButti K."/>
            <person name="Lindquist E.A."/>
            <person name="Lipzen A."/>
            <person name="Lundell T."/>
            <person name="Morin E."/>
            <person name="Murat C."/>
            <person name="Riley R."/>
            <person name="Ohm R."/>
            <person name="Sun H."/>
            <person name="Tunlid A."/>
            <person name="Henrissat B."/>
            <person name="Grigoriev I.V."/>
            <person name="Hibbett D.S."/>
            <person name="Martin F."/>
        </authorList>
    </citation>
    <scope>NUCLEOTIDE SEQUENCE [LARGE SCALE GENOMIC DNA]</scope>
    <source>
        <strain evidence="15">MAFF 305830</strain>
    </source>
</reference>
<dbReference type="HOGENOM" id="CLU_078260_1_0_1"/>
<dbReference type="GO" id="GO:0005484">
    <property type="term" value="F:SNAP receptor activity"/>
    <property type="evidence" value="ECO:0007669"/>
    <property type="project" value="InterPro"/>
</dbReference>
<dbReference type="GO" id="GO:0006888">
    <property type="term" value="P:endoplasmic reticulum to Golgi vesicle-mediated transport"/>
    <property type="evidence" value="ECO:0007669"/>
    <property type="project" value="TreeGrafter"/>
</dbReference>
<name>A0A0C3B175_SERVB</name>
<keyword evidence="4 13" id="KW-0812">Transmembrane</keyword>
<keyword evidence="7" id="KW-0333">Golgi apparatus</keyword>
<comment type="function">
    <text evidence="11">SNARE required for protein transport between the ER and the Golgi complex.</text>
</comment>
<dbReference type="GO" id="GO:0000139">
    <property type="term" value="C:Golgi membrane"/>
    <property type="evidence" value="ECO:0007669"/>
    <property type="project" value="UniProtKB-SubCell"/>
</dbReference>
<keyword evidence="3 11" id="KW-0813">Transport</keyword>
<comment type="subcellular location">
    <subcellularLocation>
        <location evidence="1">Endoplasmic reticulum membrane</location>
        <topology evidence="1">Single-pass type IV membrane protein</topology>
    </subcellularLocation>
    <subcellularLocation>
        <location evidence="2">Golgi apparatus membrane</location>
        <topology evidence="2">Single-pass type IV membrane protein</topology>
    </subcellularLocation>
</comment>
<feature type="transmembrane region" description="Helical" evidence="13">
    <location>
        <begin position="208"/>
        <end position="225"/>
    </location>
</feature>
<evidence type="ECO:0000256" key="11">
    <source>
        <dbReference type="PIRNR" id="PIRNR028865"/>
    </source>
</evidence>
<dbReference type="Proteomes" id="UP000054097">
    <property type="component" value="Unassembled WGS sequence"/>
</dbReference>
<evidence type="ECO:0000256" key="8">
    <source>
        <dbReference type="ARBA" id="ARBA00023136"/>
    </source>
</evidence>
<protein>
    <recommendedName>
        <fullName evidence="10 11">Protein transport protein BOS1</fullName>
    </recommendedName>
</protein>
<reference evidence="14 15" key="1">
    <citation type="submission" date="2014-04" db="EMBL/GenBank/DDBJ databases">
        <authorList>
            <consortium name="DOE Joint Genome Institute"/>
            <person name="Kuo A."/>
            <person name="Zuccaro A."/>
            <person name="Kohler A."/>
            <person name="Nagy L.G."/>
            <person name="Floudas D."/>
            <person name="Copeland A."/>
            <person name="Barry K.W."/>
            <person name="Cichocki N."/>
            <person name="Veneault-Fourrey C."/>
            <person name="LaButti K."/>
            <person name="Lindquist E.A."/>
            <person name="Lipzen A."/>
            <person name="Lundell T."/>
            <person name="Morin E."/>
            <person name="Murat C."/>
            <person name="Sun H."/>
            <person name="Tunlid A."/>
            <person name="Henrissat B."/>
            <person name="Grigoriev I.V."/>
            <person name="Hibbett D.S."/>
            <person name="Martin F."/>
            <person name="Nordberg H.P."/>
            <person name="Cantor M.N."/>
            <person name="Hua S.X."/>
        </authorList>
    </citation>
    <scope>NUCLEOTIDE SEQUENCE [LARGE SCALE GENOMIC DNA]</scope>
    <source>
        <strain evidence="14 15">MAFF 305830</strain>
    </source>
</reference>
<evidence type="ECO:0000256" key="13">
    <source>
        <dbReference type="SAM" id="Phobius"/>
    </source>
</evidence>